<sequence>MKKYSVKISIFVIFFVFGALLNSVGILVERSQTLYGATKSENDDSCKF</sequence>
<organism evidence="1 2">
    <name type="scientific">Epilithonimonas pallida</name>
    <dbReference type="NCBI Taxonomy" id="373671"/>
    <lineage>
        <taxon>Bacteria</taxon>
        <taxon>Pseudomonadati</taxon>
        <taxon>Bacteroidota</taxon>
        <taxon>Flavobacteriia</taxon>
        <taxon>Flavobacteriales</taxon>
        <taxon>Weeksellaceae</taxon>
        <taxon>Chryseobacterium group</taxon>
        <taxon>Epilithonimonas</taxon>
    </lineage>
</organism>
<dbReference type="Proteomes" id="UP001158050">
    <property type="component" value="Unassembled WGS sequence"/>
</dbReference>
<keyword evidence="2" id="KW-1185">Reference proteome</keyword>
<gene>
    <name evidence="1" type="ORF">SAMN05421679_107141</name>
</gene>
<evidence type="ECO:0000313" key="2">
    <source>
        <dbReference type="Proteomes" id="UP001158050"/>
    </source>
</evidence>
<comment type="caution">
    <text evidence="1">The sequence shown here is derived from an EMBL/GenBank/DDBJ whole genome shotgun (WGS) entry which is preliminary data.</text>
</comment>
<name>A0ABY1R6D0_9FLAO</name>
<dbReference type="RefSeq" id="WP_283417542.1">
    <property type="nucleotide sequence ID" value="NZ_FXUO01000007.1"/>
</dbReference>
<proteinExistence type="predicted"/>
<reference evidence="1 2" key="1">
    <citation type="submission" date="2017-05" db="EMBL/GenBank/DDBJ databases">
        <authorList>
            <person name="Varghese N."/>
            <person name="Submissions S."/>
        </authorList>
    </citation>
    <scope>NUCLEOTIDE SEQUENCE [LARGE SCALE GENOMIC DNA]</scope>
    <source>
        <strain evidence="1 2">DSM 18015</strain>
    </source>
</reference>
<dbReference type="EMBL" id="FXUO01000007">
    <property type="protein sequence ID" value="SMP95471.1"/>
    <property type="molecule type" value="Genomic_DNA"/>
</dbReference>
<accession>A0ABY1R6D0</accession>
<evidence type="ECO:0000313" key="1">
    <source>
        <dbReference type="EMBL" id="SMP95471.1"/>
    </source>
</evidence>
<protein>
    <submittedName>
        <fullName evidence="1">Uncharacterized protein</fullName>
    </submittedName>
</protein>